<dbReference type="EMBL" id="JAQIOY010000001">
    <property type="protein sequence ID" value="MDA7423339.1"/>
    <property type="molecule type" value="Genomic_DNA"/>
</dbReference>
<dbReference type="Gene3D" id="1.20.1330.10">
    <property type="entry name" value="f41 fragment of flagellin, N-terminal domain"/>
    <property type="match status" value="1"/>
</dbReference>
<proteinExistence type="inferred from homology"/>
<keyword evidence="7" id="KW-1185">Reference proteome</keyword>
<keyword evidence="6" id="KW-0966">Cell projection</keyword>
<keyword evidence="2 3" id="KW-0975">Bacterial flagellum</keyword>
<keyword evidence="3" id="KW-0964">Secreted</keyword>
<evidence type="ECO:0000313" key="7">
    <source>
        <dbReference type="Proteomes" id="UP001210720"/>
    </source>
</evidence>
<evidence type="ECO:0000259" key="4">
    <source>
        <dbReference type="Pfam" id="PF00669"/>
    </source>
</evidence>
<comment type="similarity">
    <text evidence="1 3">Belongs to the bacterial flagellin family.</text>
</comment>
<accession>A0ABT4XN20</accession>
<dbReference type="Pfam" id="PF00669">
    <property type="entry name" value="Flagellin_N"/>
    <property type="match status" value="1"/>
</dbReference>
<evidence type="ECO:0000313" key="6">
    <source>
        <dbReference type="EMBL" id="MDA7423339.1"/>
    </source>
</evidence>
<dbReference type="SUPFAM" id="SSF64518">
    <property type="entry name" value="Phase 1 flagellin"/>
    <property type="match status" value="1"/>
</dbReference>
<keyword evidence="6" id="KW-0282">Flagellum</keyword>
<organism evidence="6 7">
    <name type="scientific">Thalassococcus lentus</name>
    <dbReference type="NCBI Taxonomy" id="1210524"/>
    <lineage>
        <taxon>Bacteria</taxon>
        <taxon>Pseudomonadati</taxon>
        <taxon>Pseudomonadota</taxon>
        <taxon>Alphaproteobacteria</taxon>
        <taxon>Rhodobacterales</taxon>
        <taxon>Roseobacteraceae</taxon>
        <taxon>Thalassococcus</taxon>
    </lineage>
</organism>
<feature type="domain" description="Flagellin C-terminal" evidence="5">
    <location>
        <begin position="259"/>
        <end position="332"/>
    </location>
</feature>
<keyword evidence="6" id="KW-0969">Cilium</keyword>
<dbReference type="InterPro" id="IPR001029">
    <property type="entry name" value="Flagellin_N"/>
</dbReference>
<dbReference type="InterPro" id="IPR046358">
    <property type="entry name" value="Flagellin_C"/>
</dbReference>
<comment type="subcellular location">
    <subcellularLocation>
        <location evidence="3">Secreted</location>
    </subcellularLocation>
    <subcellularLocation>
        <location evidence="3">Bacterial flagellum</location>
    </subcellularLocation>
</comment>
<name>A0ABT4XN20_9RHOB</name>
<dbReference type="Pfam" id="PF00700">
    <property type="entry name" value="Flagellin_C"/>
    <property type="match status" value="1"/>
</dbReference>
<dbReference type="Proteomes" id="UP001210720">
    <property type="component" value="Unassembled WGS sequence"/>
</dbReference>
<evidence type="ECO:0000256" key="3">
    <source>
        <dbReference type="RuleBase" id="RU362073"/>
    </source>
</evidence>
<sequence length="332" mass="35294">MEAFGDLARSLVMRSSQLRLRDQVDQLATELTTGTVADPARHLAGDTTLLNTLDRSLAQLNAYETATSEVQLIASSMQTALGGIQEQTEQLSQSLITADLNPSDTTLNSFSDNARQTLGNVLDKLNTSIGGRFLFSGIRSDQPAVNGIDDMMDALRTQLTGTTDLASINAALDGFFAPGGAFETVIYSGSDTGLAPVGLSQNESVSIDVRADGDALRGLLRPLALAAIAGDEVLAFDMGIKQDMLTSASLGMIDEMQSFVGLRADVGSVEARIADSATRNASERSAISLAKLELIEADPFETATRYESARSQLETLYAVTARSQRLSLVDFL</sequence>
<comment type="function">
    <text evidence="3">Flagellin is the subunit protein which polymerizes to form the filaments of bacterial flagella.</text>
</comment>
<evidence type="ECO:0000256" key="2">
    <source>
        <dbReference type="ARBA" id="ARBA00023143"/>
    </source>
</evidence>
<gene>
    <name evidence="6" type="ORF">PFY00_01245</name>
</gene>
<feature type="domain" description="Flagellin N-terminal" evidence="4">
    <location>
        <begin position="10"/>
        <end position="138"/>
    </location>
</feature>
<evidence type="ECO:0000259" key="5">
    <source>
        <dbReference type="Pfam" id="PF00700"/>
    </source>
</evidence>
<dbReference type="RefSeq" id="WP_271430702.1">
    <property type="nucleotide sequence ID" value="NZ_JAQIOY010000001.1"/>
</dbReference>
<evidence type="ECO:0000256" key="1">
    <source>
        <dbReference type="ARBA" id="ARBA00005709"/>
    </source>
</evidence>
<comment type="caution">
    <text evidence="6">The sequence shown here is derived from an EMBL/GenBank/DDBJ whole genome shotgun (WGS) entry which is preliminary data.</text>
</comment>
<reference evidence="6 7" key="1">
    <citation type="submission" date="2023-01" db="EMBL/GenBank/DDBJ databases">
        <title>Thalassococcus onchidii sp. nov., isolated from a marine invertebrate from the South China Sea.</title>
        <authorList>
            <person name="Xu S."/>
            <person name="Liu Z."/>
            <person name="Xu Y."/>
        </authorList>
    </citation>
    <scope>NUCLEOTIDE SEQUENCE [LARGE SCALE GENOMIC DNA]</scope>
    <source>
        <strain evidence="6 7">KCTC 32084</strain>
    </source>
</reference>
<protein>
    <recommendedName>
        <fullName evidence="3">Flagellin</fullName>
    </recommendedName>
</protein>